<feature type="transmembrane region" description="Helical" evidence="2">
    <location>
        <begin position="25"/>
        <end position="45"/>
    </location>
</feature>
<proteinExistence type="predicted"/>
<dbReference type="EMBL" id="BAAANY010000010">
    <property type="protein sequence ID" value="GAA1681724.1"/>
    <property type="molecule type" value="Genomic_DNA"/>
</dbReference>
<keyword evidence="2" id="KW-0812">Transmembrane</keyword>
<feature type="transmembrane region" description="Helical" evidence="2">
    <location>
        <begin position="220"/>
        <end position="239"/>
    </location>
</feature>
<reference evidence="3 4" key="1">
    <citation type="journal article" date="2019" name="Int. J. Syst. Evol. Microbiol.">
        <title>The Global Catalogue of Microorganisms (GCM) 10K type strain sequencing project: providing services to taxonomists for standard genome sequencing and annotation.</title>
        <authorList>
            <consortium name="The Broad Institute Genomics Platform"/>
            <consortium name="The Broad Institute Genome Sequencing Center for Infectious Disease"/>
            <person name="Wu L."/>
            <person name="Ma J."/>
        </authorList>
    </citation>
    <scope>NUCLEOTIDE SEQUENCE [LARGE SCALE GENOMIC DNA]</scope>
    <source>
        <strain evidence="3 4">JCM 14718</strain>
    </source>
</reference>
<sequence length="513" mass="53542">MLGMDVTEVASGTAEQPGPAVMVRWWAITLVMVSAAAVLILELTSVRLAAPYVGNTFQTYTASIAVTLAAIALGANRGGWAADFLPPKVLIGPLLAVGGLLVLASKPIVLAVGPLVRDSGPAGSIILVGVAAAAPVAVLSAISPVVVKTQLRRLADSGTVVGRFSAFGTVGGLAGTFLTGYVLLATLPVSAILVGTGAVLVALGGWQLVGSRWLTGRRTVIGMVAVLVLATGGAVALPVPCDYETAYYCARVTDDSDRPGGRTLWLDDAEHSYVDTEDYGYLKFAYTQRYGDVINAMWPARKPVRALHIGGGGFTMPRWLTATRPGSTSRVLEVDPVVVRLGRERLGLRTSDALQVRVGDARVSIRSEPAAGYDLVIGDAFSSSAVPWHLATQEFAAELRRVLRPGGLYVLNVIDFPPLALLAAEIATVRSVFGAVTVMGTKAALEGKEGGNFVIVAGDRIPDRDTLLAAAAHRGEPGGVASPAQLAALVGNARPLTDDRAPVDQLITTYRYF</sequence>
<keyword evidence="4" id="KW-1185">Reference proteome</keyword>
<dbReference type="InterPro" id="IPR029063">
    <property type="entry name" value="SAM-dependent_MTases_sf"/>
</dbReference>
<evidence type="ECO:0000256" key="1">
    <source>
        <dbReference type="ARBA" id="ARBA00023115"/>
    </source>
</evidence>
<keyword evidence="2" id="KW-1133">Transmembrane helix</keyword>
<organism evidence="3 4">
    <name type="scientific">Fodinicola feengrottensis</name>
    <dbReference type="NCBI Taxonomy" id="435914"/>
    <lineage>
        <taxon>Bacteria</taxon>
        <taxon>Bacillati</taxon>
        <taxon>Actinomycetota</taxon>
        <taxon>Actinomycetes</taxon>
        <taxon>Mycobacteriales</taxon>
        <taxon>Fodinicola</taxon>
    </lineage>
</organism>
<dbReference type="Gene3D" id="3.40.50.150">
    <property type="entry name" value="Vaccinia Virus protein VP39"/>
    <property type="match status" value="1"/>
</dbReference>
<evidence type="ECO:0008006" key="5">
    <source>
        <dbReference type="Google" id="ProtNLM"/>
    </source>
</evidence>
<feature type="transmembrane region" description="Helical" evidence="2">
    <location>
        <begin position="57"/>
        <end position="77"/>
    </location>
</feature>
<dbReference type="SUPFAM" id="SSF53335">
    <property type="entry name" value="S-adenosyl-L-methionine-dependent methyltransferases"/>
    <property type="match status" value="1"/>
</dbReference>
<protein>
    <recommendedName>
        <fullName evidence="5">Spermidine synthase</fullName>
    </recommendedName>
</protein>
<keyword evidence="1" id="KW-0620">Polyamine biosynthesis</keyword>
<feature type="transmembrane region" description="Helical" evidence="2">
    <location>
        <begin position="125"/>
        <end position="147"/>
    </location>
</feature>
<accession>A0ABN2H4A8</accession>
<dbReference type="PANTHER" id="PTHR43317:SF1">
    <property type="entry name" value="THERMOSPERMINE SYNTHASE ACAULIS5"/>
    <property type="match status" value="1"/>
</dbReference>
<feature type="transmembrane region" description="Helical" evidence="2">
    <location>
        <begin position="159"/>
        <end position="183"/>
    </location>
</feature>
<keyword evidence="2" id="KW-0472">Membrane</keyword>
<comment type="caution">
    <text evidence="3">The sequence shown here is derived from an EMBL/GenBank/DDBJ whole genome shotgun (WGS) entry which is preliminary data.</text>
</comment>
<name>A0ABN2H4A8_9ACTN</name>
<dbReference type="Proteomes" id="UP001500618">
    <property type="component" value="Unassembled WGS sequence"/>
</dbReference>
<dbReference type="PANTHER" id="PTHR43317">
    <property type="entry name" value="THERMOSPERMINE SYNTHASE ACAULIS5"/>
    <property type="match status" value="1"/>
</dbReference>
<evidence type="ECO:0000313" key="4">
    <source>
        <dbReference type="Proteomes" id="UP001500618"/>
    </source>
</evidence>
<feature type="transmembrane region" description="Helical" evidence="2">
    <location>
        <begin position="189"/>
        <end position="208"/>
    </location>
</feature>
<dbReference type="CDD" id="cd02440">
    <property type="entry name" value="AdoMet_MTases"/>
    <property type="match status" value="1"/>
</dbReference>
<dbReference type="NCBIfam" id="NF037959">
    <property type="entry name" value="MFS_SpdSyn"/>
    <property type="match status" value="1"/>
</dbReference>
<gene>
    <name evidence="3" type="ORF">GCM10009765_33590</name>
</gene>
<evidence type="ECO:0000256" key="2">
    <source>
        <dbReference type="SAM" id="Phobius"/>
    </source>
</evidence>
<feature type="transmembrane region" description="Helical" evidence="2">
    <location>
        <begin position="89"/>
        <end position="113"/>
    </location>
</feature>
<evidence type="ECO:0000313" key="3">
    <source>
        <dbReference type="EMBL" id="GAA1681724.1"/>
    </source>
</evidence>